<dbReference type="Pfam" id="PF00582">
    <property type="entry name" value="Usp"/>
    <property type="match status" value="2"/>
</dbReference>
<sequence>MPLVNAGTRIVVGVDGSDTSLGAAKWAAVVAGKLGQPLHVVHSAPKPGRRSGHGEPSPSQQLIDSLDAEGAEVLSSAVETIREHVSDIRLTTELDNEPAGATLLAAAKGATMIVLGATGRGTVERWLLGSTAVRVASQASCPVAVWRGDPADPGPDTRPLVVGVDGSTTSAAATELAFAFADLLGAPVTAVRSWTEEYAIGVATPEMLRQSGPTALLVDWEAVARAEEQRLADVLAPFRDRFPGVTVNAVSSRGSAPRELLRALDDGQLAVVGSRGFGRVAAALLGSTSQNLLHRADRTVIVHRDPDPI</sequence>
<feature type="domain" description="UspA" evidence="3">
    <location>
        <begin position="9"/>
        <end position="146"/>
    </location>
</feature>
<dbReference type="Gene3D" id="3.40.50.620">
    <property type="entry name" value="HUPs"/>
    <property type="match status" value="2"/>
</dbReference>
<dbReference type="RefSeq" id="WP_378484076.1">
    <property type="nucleotide sequence ID" value="NZ_JBHUFB010000007.1"/>
</dbReference>
<dbReference type="InterPro" id="IPR006015">
    <property type="entry name" value="Universal_stress_UspA"/>
</dbReference>
<accession>A0ABW4NZA1</accession>
<dbReference type="PRINTS" id="PR01438">
    <property type="entry name" value="UNVRSLSTRESS"/>
</dbReference>
<dbReference type="PANTHER" id="PTHR46268:SF6">
    <property type="entry name" value="UNIVERSAL STRESS PROTEIN UP12"/>
    <property type="match status" value="1"/>
</dbReference>
<evidence type="ECO:0000313" key="4">
    <source>
        <dbReference type="EMBL" id="MFD1811537.1"/>
    </source>
</evidence>
<dbReference type="PANTHER" id="PTHR46268">
    <property type="entry name" value="STRESS RESPONSE PROTEIN NHAX"/>
    <property type="match status" value="1"/>
</dbReference>
<gene>
    <name evidence="4" type="ORF">ACFSJG_04875</name>
</gene>
<dbReference type="InterPro" id="IPR014729">
    <property type="entry name" value="Rossmann-like_a/b/a_fold"/>
</dbReference>
<keyword evidence="5" id="KW-1185">Reference proteome</keyword>
<comment type="caution">
    <text evidence="4">The sequence shown here is derived from an EMBL/GenBank/DDBJ whole genome shotgun (WGS) entry which is preliminary data.</text>
</comment>
<dbReference type="SUPFAM" id="SSF52402">
    <property type="entry name" value="Adenine nucleotide alpha hydrolases-like"/>
    <property type="match status" value="2"/>
</dbReference>
<reference evidence="5" key="1">
    <citation type="journal article" date="2019" name="Int. J. Syst. Evol. Microbiol.">
        <title>The Global Catalogue of Microorganisms (GCM) 10K type strain sequencing project: providing services to taxonomists for standard genome sequencing and annotation.</title>
        <authorList>
            <consortium name="The Broad Institute Genomics Platform"/>
            <consortium name="The Broad Institute Genome Sequencing Center for Infectious Disease"/>
            <person name="Wu L."/>
            <person name="Ma J."/>
        </authorList>
    </citation>
    <scope>NUCLEOTIDE SEQUENCE [LARGE SCALE GENOMIC DNA]</scope>
    <source>
        <strain evidence="5">DT72</strain>
    </source>
</reference>
<dbReference type="Proteomes" id="UP001597286">
    <property type="component" value="Unassembled WGS sequence"/>
</dbReference>
<evidence type="ECO:0000313" key="5">
    <source>
        <dbReference type="Proteomes" id="UP001597286"/>
    </source>
</evidence>
<protein>
    <submittedName>
        <fullName evidence="4">Universal stress protein</fullName>
    </submittedName>
</protein>
<organism evidence="4 5">
    <name type="scientific">Rhodococcus gannanensis</name>
    <dbReference type="NCBI Taxonomy" id="1960308"/>
    <lineage>
        <taxon>Bacteria</taxon>
        <taxon>Bacillati</taxon>
        <taxon>Actinomycetota</taxon>
        <taxon>Actinomycetes</taxon>
        <taxon>Mycobacteriales</taxon>
        <taxon>Nocardiaceae</taxon>
        <taxon>Rhodococcus</taxon>
    </lineage>
</organism>
<comment type="similarity">
    <text evidence="1">Belongs to the universal stress protein A family.</text>
</comment>
<evidence type="ECO:0000256" key="2">
    <source>
        <dbReference type="SAM" id="MobiDB-lite"/>
    </source>
</evidence>
<name>A0ABW4NZA1_9NOCA</name>
<evidence type="ECO:0000256" key="1">
    <source>
        <dbReference type="ARBA" id="ARBA00008791"/>
    </source>
</evidence>
<dbReference type="InterPro" id="IPR006016">
    <property type="entry name" value="UspA"/>
</dbReference>
<feature type="region of interest" description="Disordered" evidence="2">
    <location>
        <begin position="40"/>
        <end position="61"/>
    </location>
</feature>
<feature type="domain" description="UspA" evidence="3">
    <location>
        <begin position="158"/>
        <end position="302"/>
    </location>
</feature>
<proteinExistence type="inferred from homology"/>
<evidence type="ECO:0000259" key="3">
    <source>
        <dbReference type="Pfam" id="PF00582"/>
    </source>
</evidence>
<dbReference type="EMBL" id="JBHUFB010000007">
    <property type="protein sequence ID" value="MFD1811537.1"/>
    <property type="molecule type" value="Genomic_DNA"/>
</dbReference>